<organism evidence="4">
    <name type="scientific">Soboliphyme baturini</name>
    <dbReference type="NCBI Taxonomy" id="241478"/>
    <lineage>
        <taxon>Eukaryota</taxon>
        <taxon>Metazoa</taxon>
        <taxon>Ecdysozoa</taxon>
        <taxon>Nematoda</taxon>
        <taxon>Enoplea</taxon>
        <taxon>Dorylaimia</taxon>
        <taxon>Dioctophymatida</taxon>
        <taxon>Dioctophymatoidea</taxon>
        <taxon>Soboliphymatidae</taxon>
        <taxon>Soboliphyme</taxon>
    </lineage>
</organism>
<dbReference type="Proteomes" id="UP000270296">
    <property type="component" value="Unassembled WGS sequence"/>
</dbReference>
<proteinExistence type="predicted"/>
<feature type="region of interest" description="Disordered" evidence="1">
    <location>
        <begin position="1"/>
        <end position="27"/>
    </location>
</feature>
<dbReference type="WBParaSite" id="SBAD_0000362201-mRNA-1">
    <property type="protein sequence ID" value="SBAD_0000362201-mRNA-1"/>
    <property type="gene ID" value="SBAD_0000362201"/>
</dbReference>
<reference evidence="2 3" key="2">
    <citation type="submission" date="2018-11" db="EMBL/GenBank/DDBJ databases">
        <authorList>
            <consortium name="Pathogen Informatics"/>
        </authorList>
    </citation>
    <scope>NUCLEOTIDE SEQUENCE [LARGE SCALE GENOMIC DNA]</scope>
</reference>
<gene>
    <name evidence="2" type="ORF">SBAD_LOCUS3463</name>
</gene>
<reference evidence="4" key="1">
    <citation type="submission" date="2016-06" db="UniProtKB">
        <authorList>
            <consortium name="WormBaseParasite"/>
        </authorList>
    </citation>
    <scope>IDENTIFICATION</scope>
</reference>
<protein>
    <submittedName>
        <fullName evidence="2 4">Uncharacterized protein</fullName>
    </submittedName>
</protein>
<name>A0A183IIL8_9BILA</name>
<dbReference type="EMBL" id="UZAM01007760">
    <property type="protein sequence ID" value="VDP01226.1"/>
    <property type="molecule type" value="Genomic_DNA"/>
</dbReference>
<sequence>MTTTAGGTGAACQANPHENGDYGSWSAHKKPQRRFLTLRQCLFSKPVYTRCATRGGDRSRLPLYSFSLLFLVSKPFDIEDDMHLVDMTDRTDVSTSIGTCHQIVIKIC</sequence>
<dbReference type="AlphaFoldDB" id="A0A183IIL8"/>
<accession>A0A183IIL8</accession>
<evidence type="ECO:0000313" key="3">
    <source>
        <dbReference type="Proteomes" id="UP000270296"/>
    </source>
</evidence>
<evidence type="ECO:0000313" key="4">
    <source>
        <dbReference type="WBParaSite" id="SBAD_0000362201-mRNA-1"/>
    </source>
</evidence>
<evidence type="ECO:0000313" key="2">
    <source>
        <dbReference type="EMBL" id="VDP01226.1"/>
    </source>
</evidence>
<keyword evidence="3" id="KW-1185">Reference proteome</keyword>
<evidence type="ECO:0000256" key="1">
    <source>
        <dbReference type="SAM" id="MobiDB-lite"/>
    </source>
</evidence>